<keyword evidence="3" id="KW-1185">Reference proteome</keyword>
<organism evidence="2 3">
    <name type="scientific">Acinetobacter higginsii</name>
    <dbReference type="NCBI Taxonomy" id="70347"/>
    <lineage>
        <taxon>Bacteria</taxon>
        <taxon>Pseudomonadati</taxon>
        <taxon>Pseudomonadota</taxon>
        <taxon>Gammaproteobacteria</taxon>
        <taxon>Moraxellales</taxon>
        <taxon>Moraxellaceae</taxon>
        <taxon>Acinetobacter</taxon>
    </lineage>
</organism>
<accession>N9RLE7</accession>
<dbReference type="HOGENOM" id="CLU_008928_1_1_6"/>
<dbReference type="RefSeq" id="WP_005202204.1">
    <property type="nucleotide sequence ID" value="NZ_KB850072.1"/>
</dbReference>
<dbReference type="AlphaFoldDB" id="N9RLE7"/>
<dbReference type="EMBL" id="APRN01000035">
    <property type="protein sequence ID" value="ENX58803.1"/>
    <property type="molecule type" value="Genomic_DNA"/>
</dbReference>
<evidence type="ECO:0000313" key="2">
    <source>
        <dbReference type="EMBL" id="ENX58803.1"/>
    </source>
</evidence>
<protein>
    <recommendedName>
        <fullName evidence="1">Phage tail collar domain-containing protein</fullName>
    </recommendedName>
</protein>
<evidence type="ECO:0000259" key="1">
    <source>
        <dbReference type="Pfam" id="PF07484"/>
    </source>
</evidence>
<dbReference type="InterPro" id="IPR011083">
    <property type="entry name" value="Phage_tail_collar_dom"/>
</dbReference>
<sequence>MSIEKLTEFAKNVDSTGSNTEGLELEKGFPSKLQPARQWFNWLFNKVTKKVNELIDAHELSVTNLTNSINQIAQAHALDVNTINQRINQLILDHNLDVSSLTNRINSLFGINDDAIGLISICPFEAVPVNYLECNGQTYNKADYPKLAAKLGNKYGGDANTFVVPDYRSEFVRGWDHGRGVDVDRSLGSHQDDAMQNITGSLKAGPISSGNNQFVDELQADGAFEVIPGQKSYTGDAGTGSTQPWGVKFDASKVVRTALENRPRNITAMYVIKAK</sequence>
<reference evidence="2 3" key="1">
    <citation type="submission" date="2013-02" db="EMBL/GenBank/DDBJ databases">
        <title>The Genome Sequence of Acinetobacter sp. CIP 70.18.</title>
        <authorList>
            <consortium name="The Broad Institute Genome Sequencing Platform"/>
            <consortium name="The Broad Institute Genome Sequencing Center for Infectious Disease"/>
            <person name="Cerqueira G."/>
            <person name="Feldgarden M."/>
            <person name="Courvalin P."/>
            <person name="Perichon B."/>
            <person name="Grillot-Courvalin C."/>
            <person name="Clermont D."/>
            <person name="Rocha E."/>
            <person name="Yoon E.-J."/>
            <person name="Nemec A."/>
            <person name="Walker B."/>
            <person name="Young S.K."/>
            <person name="Zeng Q."/>
            <person name="Gargeya S."/>
            <person name="Fitzgerald M."/>
            <person name="Haas B."/>
            <person name="Abouelleil A."/>
            <person name="Alvarado L."/>
            <person name="Arachchi H.M."/>
            <person name="Berlin A.M."/>
            <person name="Chapman S.B."/>
            <person name="Dewar J."/>
            <person name="Goldberg J."/>
            <person name="Griggs A."/>
            <person name="Gujja S."/>
            <person name="Hansen M."/>
            <person name="Howarth C."/>
            <person name="Imamovic A."/>
            <person name="Larimer J."/>
            <person name="McCowan C."/>
            <person name="Murphy C."/>
            <person name="Neiman D."/>
            <person name="Pearson M."/>
            <person name="Priest M."/>
            <person name="Roberts A."/>
            <person name="Saif S."/>
            <person name="Shea T."/>
            <person name="Sisk P."/>
            <person name="Sykes S."/>
            <person name="Wortman J."/>
            <person name="Nusbaum C."/>
            <person name="Birren B."/>
        </authorList>
    </citation>
    <scope>NUCLEOTIDE SEQUENCE [LARGE SCALE GENOMIC DNA]</scope>
    <source>
        <strain evidence="2 3">CIP 70.18</strain>
    </source>
</reference>
<gene>
    <name evidence="2" type="ORF">F902_01430</name>
</gene>
<dbReference type="PATRIC" id="fig|1217700.3.peg.1375"/>
<proteinExistence type="predicted"/>
<dbReference type="Gene3D" id="3.90.1340.10">
    <property type="entry name" value="Phage tail collar domain"/>
    <property type="match status" value="1"/>
</dbReference>
<dbReference type="SUPFAM" id="SSF88874">
    <property type="entry name" value="Receptor-binding domain of short tail fibre protein gp12"/>
    <property type="match status" value="1"/>
</dbReference>
<dbReference type="OrthoDB" id="9810174at2"/>
<dbReference type="InterPro" id="IPR037053">
    <property type="entry name" value="Phage_tail_collar_dom_sf"/>
</dbReference>
<comment type="caution">
    <text evidence="2">The sequence shown here is derived from an EMBL/GenBank/DDBJ whole genome shotgun (WGS) entry which is preliminary data.</text>
</comment>
<feature type="domain" description="Phage tail collar" evidence="1">
    <location>
        <begin position="117"/>
        <end position="172"/>
    </location>
</feature>
<dbReference type="Pfam" id="PF07484">
    <property type="entry name" value="Collar"/>
    <property type="match status" value="1"/>
</dbReference>
<name>N9RLE7_9GAMM</name>
<evidence type="ECO:0000313" key="3">
    <source>
        <dbReference type="Proteomes" id="UP000013084"/>
    </source>
</evidence>
<dbReference type="Proteomes" id="UP000013084">
    <property type="component" value="Unassembled WGS sequence"/>
</dbReference>